<organism evidence="2 3">
    <name type="scientific">Nocardioides caricicola</name>
    <dbReference type="NCBI Taxonomy" id="634770"/>
    <lineage>
        <taxon>Bacteria</taxon>
        <taxon>Bacillati</taxon>
        <taxon>Actinomycetota</taxon>
        <taxon>Actinomycetes</taxon>
        <taxon>Propionibacteriales</taxon>
        <taxon>Nocardioidaceae</taxon>
        <taxon>Nocardioides</taxon>
    </lineage>
</organism>
<accession>A0ABW0N317</accession>
<dbReference type="RefSeq" id="WP_345180280.1">
    <property type="nucleotide sequence ID" value="NZ_BAABFQ010000007.1"/>
</dbReference>
<evidence type="ECO:0000256" key="1">
    <source>
        <dbReference type="SAM" id="MobiDB-lite"/>
    </source>
</evidence>
<reference evidence="3" key="1">
    <citation type="journal article" date="2019" name="Int. J. Syst. Evol. Microbiol.">
        <title>The Global Catalogue of Microorganisms (GCM) 10K type strain sequencing project: providing services to taxonomists for standard genome sequencing and annotation.</title>
        <authorList>
            <consortium name="The Broad Institute Genomics Platform"/>
            <consortium name="The Broad Institute Genome Sequencing Center for Infectious Disease"/>
            <person name="Wu L."/>
            <person name="Ma J."/>
        </authorList>
    </citation>
    <scope>NUCLEOTIDE SEQUENCE [LARGE SCALE GENOMIC DNA]</scope>
    <source>
        <strain evidence="3">KACC 13778</strain>
    </source>
</reference>
<gene>
    <name evidence="2" type="ORF">ACFPKY_14325</name>
</gene>
<proteinExistence type="predicted"/>
<evidence type="ECO:0000313" key="2">
    <source>
        <dbReference type="EMBL" id="MFC5494290.1"/>
    </source>
</evidence>
<dbReference type="Proteomes" id="UP001595956">
    <property type="component" value="Unassembled WGS sequence"/>
</dbReference>
<keyword evidence="3" id="KW-1185">Reference proteome</keyword>
<protein>
    <submittedName>
        <fullName evidence="2">Uncharacterized protein</fullName>
    </submittedName>
</protein>
<dbReference type="EMBL" id="JBHSMD010000004">
    <property type="protein sequence ID" value="MFC5494290.1"/>
    <property type="molecule type" value="Genomic_DNA"/>
</dbReference>
<name>A0ABW0N317_9ACTN</name>
<sequence>MTPWSLPVVACTLLMGWPALWAAQVDGTLSADVAYQRLLVCLLAAWAGCSLVANLSRGVVEANEAAVRAAEKAIADAEAEAEAEREAARLEAEMERPADAAP</sequence>
<evidence type="ECO:0000313" key="3">
    <source>
        <dbReference type="Proteomes" id="UP001595956"/>
    </source>
</evidence>
<comment type="caution">
    <text evidence="2">The sequence shown here is derived from an EMBL/GenBank/DDBJ whole genome shotgun (WGS) entry which is preliminary data.</text>
</comment>
<feature type="region of interest" description="Disordered" evidence="1">
    <location>
        <begin position="78"/>
        <end position="102"/>
    </location>
</feature>
<feature type="compositionally biased region" description="Basic and acidic residues" evidence="1">
    <location>
        <begin position="82"/>
        <end position="102"/>
    </location>
</feature>